<dbReference type="Proteomes" id="UP000202440">
    <property type="component" value="Chromosome"/>
</dbReference>
<keyword evidence="4" id="KW-1185">Reference proteome</keyword>
<evidence type="ECO:0000313" key="4">
    <source>
        <dbReference type="Proteomes" id="UP000202440"/>
    </source>
</evidence>
<organism evidence="3 4">
    <name type="scientific">Bacterioplanes sanyensis</name>
    <dbReference type="NCBI Taxonomy" id="1249553"/>
    <lineage>
        <taxon>Bacteria</taxon>
        <taxon>Pseudomonadati</taxon>
        <taxon>Pseudomonadota</taxon>
        <taxon>Gammaproteobacteria</taxon>
        <taxon>Oceanospirillales</taxon>
        <taxon>Oceanospirillaceae</taxon>
        <taxon>Bacterioplanes</taxon>
    </lineage>
</organism>
<dbReference type="Pfam" id="PF17783">
    <property type="entry name" value="WHD_CvfB"/>
    <property type="match status" value="1"/>
</dbReference>
<feature type="region of interest" description="Disordered" evidence="1">
    <location>
        <begin position="284"/>
        <end position="342"/>
    </location>
</feature>
<dbReference type="AlphaFoldDB" id="A0A222FPU3"/>
<feature type="domain" description="S1 motif" evidence="2">
    <location>
        <begin position="151"/>
        <end position="213"/>
    </location>
</feature>
<dbReference type="Gene3D" id="1.10.10.10">
    <property type="entry name" value="Winged helix-like DNA-binding domain superfamily/Winged helix DNA-binding domain"/>
    <property type="match status" value="1"/>
</dbReference>
<dbReference type="KEGG" id="bsan:CHH28_18490"/>
<reference evidence="3 4" key="1">
    <citation type="submission" date="2017-07" db="EMBL/GenBank/DDBJ databases">
        <title>Annotated genome sequence of Bacterioplanes sanyensis isolated from Red Sea.</title>
        <authorList>
            <person name="Rehman Z.U."/>
        </authorList>
    </citation>
    <scope>NUCLEOTIDE SEQUENCE [LARGE SCALE GENOMIC DNA]</scope>
    <source>
        <strain evidence="3 4">NV9</strain>
    </source>
</reference>
<dbReference type="InterPro" id="IPR040764">
    <property type="entry name" value="CvfB_WH"/>
</dbReference>
<dbReference type="PANTHER" id="PTHR37296">
    <property type="entry name" value="CONSERVED VIRULENCE FACTOR B"/>
    <property type="match status" value="1"/>
</dbReference>
<dbReference type="SMART" id="SM00316">
    <property type="entry name" value="S1"/>
    <property type="match status" value="3"/>
</dbReference>
<evidence type="ECO:0000259" key="2">
    <source>
        <dbReference type="SMART" id="SM00316"/>
    </source>
</evidence>
<dbReference type="EMBL" id="CP022530">
    <property type="protein sequence ID" value="ASP40534.1"/>
    <property type="molecule type" value="Genomic_DNA"/>
</dbReference>
<proteinExistence type="predicted"/>
<evidence type="ECO:0000313" key="3">
    <source>
        <dbReference type="EMBL" id="ASP40534.1"/>
    </source>
</evidence>
<dbReference type="InterPro" id="IPR012340">
    <property type="entry name" value="NA-bd_OB-fold"/>
</dbReference>
<dbReference type="OrthoDB" id="9801597at2"/>
<sequence length="342" mass="38076">MAELGRTNTLTVVELASQGAYLDDDDQQPILLPNNQCPEGIQVGDELSVFVYLDSDDRWIATRQRPRAQVGQVANLEVKDVNAMGAFLDWGLAKDLLVPFSEQKQKLQVGQQCQVYVSIDNTGRLIGSTRLNRFIKDEAKAQWPGADDPYNNGDRVKLLISQRTDLGYKAVVDDQFWGVLHNNDVRTAVRPGQRLTGFIKRVRDDGRLDLSLEPVGKDKVNLLADRILDKLKQQDGRLWLSDQSSPEEIEQQLGVSKRAFKATIGRLLKLGKIRIEDQSIALNDAEPVAGRQPQGPKPPSKQARAAAEQLKQQSAAQTPSKKIYRNPRKSAKTLSLSSKKSS</sequence>
<name>A0A222FPU3_9GAMM</name>
<dbReference type="InterPro" id="IPR014464">
    <property type="entry name" value="CvfB_fam"/>
</dbReference>
<dbReference type="Pfam" id="PF13509">
    <property type="entry name" value="S1_2"/>
    <property type="match status" value="2"/>
</dbReference>
<dbReference type="InterPro" id="IPR003029">
    <property type="entry name" value="S1_domain"/>
</dbReference>
<feature type="domain" description="S1 motif" evidence="2">
    <location>
        <begin position="3"/>
        <end position="64"/>
    </location>
</feature>
<gene>
    <name evidence="3" type="ORF">CHH28_18490</name>
</gene>
<evidence type="ECO:0000256" key="1">
    <source>
        <dbReference type="SAM" id="MobiDB-lite"/>
    </source>
</evidence>
<feature type="domain" description="S1 motif" evidence="2">
    <location>
        <begin position="69"/>
        <end position="130"/>
    </location>
</feature>
<protein>
    <submittedName>
        <fullName evidence="3">GntR family transcriptional regulator</fullName>
    </submittedName>
</protein>
<dbReference type="InterPro" id="IPR039566">
    <property type="entry name" value="CvfB_S1_st"/>
</dbReference>
<feature type="compositionally biased region" description="Low complexity" evidence="1">
    <location>
        <begin position="332"/>
        <end position="342"/>
    </location>
</feature>
<dbReference type="PANTHER" id="PTHR37296:SF1">
    <property type="entry name" value="CONSERVED VIRULENCE FACTOR B"/>
    <property type="match status" value="1"/>
</dbReference>
<feature type="compositionally biased region" description="Polar residues" evidence="1">
    <location>
        <begin position="310"/>
        <end position="320"/>
    </location>
</feature>
<dbReference type="GO" id="GO:0003676">
    <property type="term" value="F:nucleic acid binding"/>
    <property type="evidence" value="ECO:0007669"/>
    <property type="project" value="InterPro"/>
</dbReference>
<feature type="compositionally biased region" description="Basic residues" evidence="1">
    <location>
        <begin position="322"/>
        <end position="331"/>
    </location>
</feature>
<dbReference type="RefSeq" id="WP_094061696.1">
    <property type="nucleotide sequence ID" value="NZ_CP022530.1"/>
</dbReference>
<dbReference type="Gene3D" id="2.40.50.140">
    <property type="entry name" value="Nucleic acid-binding proteins"/>
    <property type="match status" value="1"/>
</dbReference>
<accession>A0A222FPU3</accession>
<dbReference type="InterPro" id="IPR036388">
    <property type="entry name" value="WH-like_DNA-bd_sf"/>
</dbReference>